<feature type="non-terminal residue" evidence="2">
    <location>
        <position position="170"/>
    </location>
</feature>
<feature type="non-terminal residue" evidence="2">
    <location>
        <position position="1"/>
    </location>
</feature>
<dbReference type="Proteomes" id="UP000677228">
    <property type="component" value="Unassembled WGS sequence"/>
</dbReference>
<reference evidence="2" key="1">
    <citation type="submission" date="2021-02" db="EMBL/GenBank/DDBJ databases">
        <authorList>
            <person name="Nowell W R."/>
        </authorList>
    </citation>
    <scope>NUCLEOTIDE SEQUENCE</scope>
</reference>
<accession>A0A8S2Y6X3</accession>
<protein>
    <submittedName>
        <fullName evidence="2">Uncharacterized protein</fullName>
    </submittedName>
</protein>
<gene>
    <name evidence="1" type="ORF">OVA965_LOCUS45690</name>
    <name evidence="2" type="ORF">TMI583_LOCUS49417</name>
</gene>
<comment type="caution">
    <text evidence="2">The sequence shown here is derived from an EMBL/GenBank/DDBJ whole genome shotgun (WGS) entry which is preliminary data.</text>
</comment>
<dbReference type="AlphaFoldDB" id="A0A8S2Y6X3"/>
<dbReference type="Proteomes" id="UP000682733">
    <property type="component" value="Unassembled WGS sequence"/>
</dbReference>
<proteinExistence type="predicted"/>
<dbReference type="EMBL" id="CAJNOK010074171">
    <property type="protein sequence ID" value="CAF1670230.1"/>
    <property type="molecule type" value="Genomic_DNA"/>
</dbReference>
<sequence length="170" mass="19515">RKSKSKREVALIDLQNRSEVKILEWQKARQNTSVDDTKKVKEEIIPGFETSMTETKTQIVNEMNKNKKTRAQWQNFVIQQIISAAGTIPVEKVFFSSTTLKQKASGTIPSDNIIKLISNSNKRNQRDNILKKIPKLIQKKQKYSKTNQATSANVITTNQIEDNIYTEKHP</sequence>
<name>A0A8S2Y6X3_9BILA</name>
<evidence type="ECO:0000313" key="2">
    <source>
        <dbReference type="EMBL" id="CAF4543030.1"/>
    </source>
</evidence>
<organism evidence="2 3">
    <name type="scientific">Didymodactylos carnosus</name>
    <dbReference type="NCBI Taxonomy" id="1234261"/>
    <lineage>
        <taxon>Eukaryota</taxon>
        <taxon>Metazoa</taxon>
        <taxon>Spiralia</taxon>
        <taxon>Gnathifera</taxon>
        <taxon>Rotifera</taxon>
        <taxon>Eurotatoria</taxon>
        <taxon>Bdelloidea</taxon>
        <taxon>Philodinida</taxon>
        <taxon>Philodinidae</taxon>
        <taxon>Didymodactylos</taxon>
    </lineage>
</organism>
<evidence type="ECO:0000313" key="1">
    <source>
        <dbReference type="EMBL" id="CAF1670230.1"/>
    </source>
</evidence>
<dbReference type="EMBL" id="CAJOBA010107583">
    <property type="protein sequence ID" value="CAF4543030.1"/>
    <property type="molecule type" value="Genomic_DNA"/>
</dbReference>
<evidence type="ECO:0000313" key="3">
    <source>
        <dbReference type="Proteomes" id="UP000682733"/>
    </source>
</evidence>